<comment type="subcellular location">
    <subcellularLocation>
        <location evidence="1">Membrane</location>
        <topology evidence="1">Multi-pass membrane protein</topology>
    </subcellularLocation>
</comment>
<keyword evidence="9 14" id="KW-0472">Membrane</keyword>
<evidence type="ECO:0000256" key="8">
    <source>
        <dbReference type="ARBA" id="ARBA00023065"/>
    </source>
</evidence>
<gene>
    <name evidence="16" type="ORF">OS493_013792</name>
</gene>
<dbReference type="Pfam" id="PF00520">
    <property type="entry name" value="Ion_trans"/>
    <property type="match status" value="1"/>
</dbReference>
<dbReference type="InterPro" id="IPR005821">
    <property type="entry name" value="Ion_trans_dom"/>
</dbReference>
<feature type="repeat" description="ANK" evidence="12">
    <location>
        <begin position="329"/>
        <end position="361"/>
    </location>
</feature>
<dbReference type="InterPro" id="IPR052076">
    <property type="entry name" value="TRP_cation_channel"/>
</dbReference>
<evidence type="ECO:0000256" key="14">
    <source>
        <dbReference type="SAM" id="Phobius"/>
    </source>
</evidence>
<evidence type="ECO:0000256" key="2">
    <source>
        <dbReference type="ARBA" id="ARBA00022448"/>
    </source>
</evidence>
<feature type="transmembrane region" description="Helical" evidence="14">
    <location>
        <begin position="841"/>
        <end position="862"/>
    </location>
</feature>
<feature type="domain" description="Ion transport" evidence="15">
    <location>
        <begin position="768"/>
        <end position="986"/>
    </location>
</feature>
<name>A0A9W9ZRE7_9CNID</name>
<evidence type="ECO:0000256" key="3">
    <source>
        <dbReference type="ARBA" id="ARBA00022606"/>
    </source>
</evidence>
<keyword evidence="7 12" id="KW-0040">ANK repeat</keyword>
<feature type="repeat" description="ANK" evidence="12">
    <location>
        <begin position="158"/>
        <end position="190"/>
    </location>
</feature>
<feature type="transmembrane region" description="Helical" evidence="14">
    <location>
        <begin position="695"/>
        <end position="717"/>
    </location>
</feature>
<dbReference type="Pfam" id="PF13637">
    <property type="entry name" value="Ank_4"/>
    <property type="match status" value="2"/>
</dbReference>
<dbReference type="InterPro" id="IPR036770">
    <property type="entry name" value="Ankyrin_rpt-contain_sf"/>
</dbReference>
<evidence type="ECO:0000256" key="1">
    <source>
        <dbReference type="ARBA" id="ARBA00004141"/>
    </source>
</evidence>
<dbReference type="SMART" id="SM00248">
    <property type="entry name" value="ANK"/>
    <property type="match status" value="17"/>
</dbReference>
<dbReference type="AlphaFoldDB" id="A0A9W9ZRE7"/>
<keyword evidence="10" id="KW-0325">Glycoprotein</keyword>
<feature type="repeat" description="ANK" evidence="12">
    <location>
        <begin position="296"/>
        <end position="328"/>
    </location>
</feature>
<evidence type="ECO:0000256" key="4">
    <source>
        <dbReference type="ARBA" id="ARBA00022692"/>
    </source>
</evidence>
<dbReference type="PANTHER" id="PTHR47143">
    <property type="entry name" value="TRANSIENT RECEPTOR POTENTIAL CATION CHANNEL PROTEIN PAINLESS"/>
    <property type="match status" value="1"/>
</dbReference>
<keyword evidence="2" id="KW-0813">Transport</keyword>
<dbReference type="PROSITE" id="PS50088">
    <property type="entry name" value="ANK_REPEAT"/>
    <property type="match status" value="10"/>
</dbReference>
<dbReference type="EMBL" id="MU825879">
    <property type="protein sequence ID" value="KAJ7385759.1"/>
    <property type="molecule type" value="Genomic_DNA"/>
</dbReference>
<evidence type="ECO:0000256" key="11">
    <source>
        <dbReference type="ARBA" id="ARBA00023303"/>
    </source>
</evidence>
<protein>
    <recommendedName>
        <fullName evidence="15">Ion transport domain-containing protein</fullName>
    </recommendedName>
</protein>
<feature type="transmembrane region" description="Helical" evidence="14">
    <location>
        <begin position="807"/>
        <end position="825"/>
    </location>
</feature>
<organism evidence="16 17">
    <name type="scientific">Desmophyllum pertusum</name>
    <dbReference type="NCBI Taxonomy" id="174260"/>
    <lineage>
        <taxon>Eukaryota</taxon>
        <taxon>Metazoa</taxon>
        <taxon>Cnidaria</taxon>
        <taxon>Anthozoa</taxon>
        <taxon>Hexacorallia</taxon>
        <taxon>Scleractinia</taxon>
        <taxon>Caryophylliina</taxon>
        <taxon>Caryophylliidae</taxon>
        <taxon>Desmophyllum</taxon>
    </lineage>
</organism>
<keyword evidence="3" id="KW-0716">Sensory transduction</keyword>
<dbReference type="Pfam" id="PF12796">
    <property type="entry name" value="Ank_2"/>
    <property type="match status" value="4"/>
</dbReference>
<reference evidence="16" key="1">
    <citation type="submission" date="2023-01" db="EMBL/GenBank/DDBJ databases">
        <title>Genome assembly of the deep-sea coral Lophelia pertusa.</title>
        <authorList>
            <person name="Herrera S."/>
            <person name="Cordes E."/>
        </authorList>
    </citation>
    <scope>NUCLEOTIDE SEQUENCE</scope>
    <source>
        <strain evidence="16">USNM1676648</strain>
        <tissue evidence="16">Polyp</tissue>
    </source>
</reference>
<evidence type="ECO:0000313" key="17">
    <source>
        <dbReference type="Proteomes" id="UP001163046"/>
    </source>
</evidence>
<dbReference type="InterPro" id="IPR002110">
    <property type="entry name" value="Ankyrin_rpt"/>
</dbReference>
<keyword evidence="5" id="KW-0677">Repeat</keyword>
<feature type="repeat" description="ANK" evidence="12">
    <location>
        <begin position="230"/>
        <end position="262"/>
    </location>
</feature>
<evidence type="ECO:0000256" key="10">
    <source>
        <dbReference type="ARBA" id="ARBA00023180"/>
    </source>
</evidence>
<feature type="repeat" description="ANK" evidence="12">
    <location>
        <begin position="531"/>
        <end position="563"/>
    </location>
</feature>
<evidence type="ECO:0000256" key="9">
    <source>
        <dbReference type="ARBA" id="ARBA00023136"/>
    </source>
</evidence>
<sequence>MVVSKERLNLEMSELGKPIISRATGLFEAVRDGIVDLVNEQLGKKENSKAIDKLDQSGLALLHQAARYDRADVARSLLDHGARIDVRSREDNLTPLHIAARFNCVDTAKLLIQMGANPALISSNGSTALHFAARRGNEQVAELLVRHAKVDVNSKDSAHMTALHLACISGNAAISKMLLEQGADIRAKSTELMTSLHTAVYNGNTEVAALILRTVTRQDITELVGDRDAANNTVLHLAAGTNDLNTAKVCLENGADINALKTNNETPLYVATVKGNLQMVELLLQKGANANAKNSDYKSVLHRAAVFNRDDIISFLLDHGVPIDTRDTQSSTPFLDAVAAGQTKCARLLLQRGADIKASDIYMKNCIHMAVENENLETLHMLLEETSVLWNLYRTDVNERVPLHYAAMVKDVRIMDALLDKQTRFTFHDETQQTPLHLAAQYGMYAQVEALARRVASGLNERDEQGRTALHNAVMHGHRKVCYTLLKLGADASSKDNNSWTPLMWASKLGWAKSCQELLDMQASPDDVNMDGNTALHIACTQGHVSVVNLLLEHGANLNVSNTQSLTCLEAAVRAGNSEVAMAMVKHPRWPEIMEHKDMHGHTPMKLLIEHFPESAELLMDRCVKRSEMISSNDPQFTVTYDFHLLDPGPDDPACVHGQRFFGPSTMVKHERKKLLLHPLTQVLLNQKWSTFGRFIYYLNFLSYLIFVGLYSAFIVIEREKQNFTTTFKVQGKDCFFEDFEYVDENGSLVTGTERVCYPVSNIYDTETVFSKGFSYIVFGFAVVHLVKEVIQMIIQRFRYFTEISNLLEWLLYGTSFAFMIPYVMPDDVTDDLFEEMRDPYLLWIVGVTSIFLCYANLVLFLRRFRLSGIYVTMFLEVTQTVVKVLLVFIVFIIGFSIVFFILFKEQDAFKDPGRAFVKVMVMMVGELEFDDTFISTIGKNSTSTRRPLNPFPEASFVFLSFFLLLMAIILMNLLVGLAVGDIDSILQNATLKRLAMQVEFVAEIEEGYPRFFTRRVYHPTLVFRPNRPNRWKRFMARLGIKHFSRLDFGLPANEEDSNVSEYTEVIKQLDKTKKRVKTLVNVIEVQNALLRRLARKIDPEAEMDARSLDEITPTVAEEQASLPHDFLDGQLPDDRKQEITAC</sequence>
<feature type="repeat" description="ANK" evidence="12">
    <location>
        <begin position="263"/>
        <end position="295"/>
    </location>
</feature>
<keyword evidence="6 14" id="KW-1133">Transmembrane helix</keyword>
<feature type="compositionally biased region" description="Basic and acidic residues" evidence="13">
    <location>
        <begin position="1133"/>
        <end position="1143"/>
    </location>
</feature>
<keyword evidence="17" id="KW-1185">Reference proteome</keyword>
<comment type="caution">
    <text evidence="16">The sequence shown here is derived from an EMBL/GenBank/DDBJ whole genome shotgun (WGS) entry which is preliminary data.</text>
</comment>
<evidence type="ECO:0000256" key="12">
    <source>
        <dbReference type="PROSITE-ProRule" id="PRU00023"/>
    </source>
</evidence>
<feature type="transmembrane region" description="Helical" evidence="14">
    <location>
        <begin position="957"/>
        <end position="980"/>
    </location>
</feature>
<feature type="transmembrane region" description="Helical" evidence="14">
    <location>
        <begin position="882"/>
        <end position="904"/>
    </location>
</feature>
<feature type="region of interest" description="Disordered" evidence="13">
    <location>
        <begin position="1123"/>
        <end position="1143"/>
    </location>
</feature>
<dbReference type="GO" id="GO:0005216">
    <property type="term" value="F:monoatomic ion channel activity"/>
    <property type="evidence" value="ECO:0007669"/>
    <property type="project" value="InterPro"/>
</dbReference>
<dbReference type="OrthoDB" id="1661883at2759"/>
<keyword evidence="11" id="KW-0407">Ion channel</keyword>
<dbReference type="GO" id="GO:1902495">
    <property type="term" value="C:transmembrane transporter complex"/>
    <property type="evidence" value="ECO:0007669"/>
    <property type="project" value="TreeGrafter"/>
</dbReference>
<feature type="repeat" description="ANK" evidence="12">
    <location>
        <begin position="57"/>
        <end position="89"/>
    </location>
</feature>
<feature type="repeat" description="ANK" evidence="12">
    <location>
        <begin position="124"/>
        <end position="147"/>
    </location>
</feature>
<evidence type="ECO:0000313" key="16">
    <source>
        <dbReference type="EMBL" id="KAJ7385759.1"/>
    </source>
</evidence>
<feature type="repeat" description="ANK" evidence="12">
    <location>
        <begin position="91"/>
        <end position="123"/>
    </location>
</feature>
<dbReference type="PROSITE" id="PS50297">
    <property type="entry name" value="ANK_REP_REGION"/>
    <property type="match status" value="10"/>
</dbReference>
<keyword evidence="8" id="KW-0406">Ion transport</keyword>
<dbReference type="SUPFAM" id="SSF48403">
    <property type="entry name" value="Ankyrin repeat"/>
    <property type="match status" value="2"/>
</dbReference>
<feature type="repeat" description="ANK" evidence="12">
    <location>
        <begin position="465"/>
        <end position="497"/>
    </location>
</feature>
<evidence type="ECO:0000256" key="6">
    <source>
        <dbReference type="ARBA" id="ARBA00022989"/>
    </source>
</evidence>
<keyword evidence="4 14" id="KW-0812">Transmembrane</keyword>
<evidence type="ECO:0000256" key="5">
    <source>
        <dbReference type="ARBA" id="ARBA00022737"/>
    </source>
</evidence>
<evidence type="ECO:0000256" key="7">
    <source>
        <dbReference type="ARBA" id="ARBA00023043"/>
    </source>
</evidence>
<evidence type="ECO:0000259" key="15">
    <source>
        <dbReference type="Pfam" id="PF00520"/>
    </source>
</evidence>
<dbReference type="PRINTS" id="PR01415">
    <property type="entry name" value="ANKYRIN"/>
</dbReference>
<dbReference type="PANTHER" id="PTHR47143:SF1">
    <property type="entry name" value="ION_TRANS DOMAIN-CONTAINING PROTEIN"/>
    <property type="match status" value="1"/>
</dbReference>
<dbReference type="Gene3D" id="1.10.287.70">
    <property type="match status" value="1"/>
</dbReference>
<dbReference type="Proteomes" id="UP001163046">
    <property type="component" value="Unassembled WGS sequence"/>
</dbReference>
<evidence type="ECO:0000256" key="13">
    <source>
        <dbReference type="SAM" id="MobiDB-lite"/>
    </source>
</evidence>
<proteinExistence type="predicted"/>
<accession>A0A9W9ZRE7</accession>
<dbReference type="Gene3D" id="1.25.40.20">
    <property type="entry name" value="Ankyrin repeat-containing domain"/>
    <property type="match status" value="5"/>
</dbReference>